<dbReference type="EMBL" id="JACEIK010001717">
    <property type="protein sequence ID" value="MCD7471720.1"/>
    <property type="molecule type" value="Genomic_DNA"/>
</dbReference>
<keyword evidence="2" id="KW-1185">Reference proteome</keyword>
<sequence>MPQESNFVKLILKKSQRNQVADDLAKQGADLDKPILVADPRLLPTISRGAYHLDGYQLPSFRIRFD</sequence>
<name>A0ABS8TLH1_DATST</name>
<evidence type="ECO:0000313" key="1">
    <source>
        <dbReference type="EMBL" id="MCD7471720.1"/>
    </source>
</evidence>
<gene>
    <name evidence="1" type="ORF">HAX54_012350</name>
</gene>
<dbReference type="Proteomes" id="UP000823775">
    <property type="component" value="Unassembled WGS sequence"/>
</dbReference>
<evidence type="ECO:0000313" key="2">
    <source>
        <dbReference type="Proteomes" id="UP000823775"/>
    </source>
</evidence>
<reference evidence="1 2" key="1">
    <citation type="journal article" date="2021" name="BMC Genomics">
        <title>Datura genome reveals duplications of psychoactive alkaloid biosynthetic genes and high mutation rate following tissue culture.</title>
        <authorList>
            <person name="Rajewski A."/>
            <person name="Carter-House D."/>
            <person name="Stajich J."/>
            <person name="Litt A."/>
        </authorList>
    </citation>
    <scope>NUCLEOTIDE SEQUENCE [LARGE SCALE GENOMIC DNA]</scope>
    <source>
        <strain evidence="1">AR-01</strain>
    </source>
</reference>
<proteinExistence type="predicted"/>
<accession>A0ABS8TLH1</accession>
<comment type="caution">
    <text evidence="1">The sequence shown here is derived from an EMBL/GenBank/DDBJ whole genome shotgun (WGS) entry which is preliminary data.</text>
</comment>
<organism evidence="1 2">
    <name type="scientific">Datura stramonium</name>
    <name type="common">Jimsonweed</name>
    <name type="synonym">Common thornapple</name>
    <dbReference type="NCBI Taxonomy" id="4076"/>
    <lineage>
        <taxon>Eukaryota</taxon>
        <taxon>Viridiplantae</taxon>
        <taxon>Streptophyta</taxon>
        <taxon>Embryophyta</taxon>
        <taxon>Tracheophyta</taxon>
        <taxon>Spermatophyta</taxon>
        <taxon>Magnoliopsida</taxon>
        <taxon>eudicotyledons</taxon>
        <taxon>Gunneridae</taxon>
        <taxon>Pentapetalae</taxon>
        <taxon>asterids</taxon>
        <taxon>lamiids</taxon>
        <taxon>Solanales</taxon>
        <taxon>Solanaceae</taxon>
        <taxon>Solanoideae</taxon>
        <taxon>Datureae</taxon>
        <taxon>Datura</taxon>
    </lineage>
</organism>
<protein>
    <submittedName>
        <fullName evidence="1">Uncharacterized protein</fullName>
    </submittedName>
</protein>